<sequence length="380" mass="42006">MSAHALSSHHPTRPRSSSIVQPMRMRSQVRVQPAIGNRLRILIGLSTLSCVVAMSRPSSSAPVGSSGLSQAPSQPQSQLAYPSFDSRPTLSRANARDVYDSFAVHQHETAGKDAASGYGGPAITALLQMADMDHATNVLEFGCGSGKLAELVLSRRQEDANGSSYGDASSERLSSKQPIHWKGIDQSPEMIKGFQERCVDVFGADVCSVEYLEGGDPSQMLSLVQDRKLKPQKQQQKVTDAASSMQLDDSYDRFVSTYCLDLLCEQDMYQVLDIAKATLHPERGILLLAGITWGYRRWSIQTFVMTLVWEILYRFHRKRVGGCRPQNLRPYLEAHGWEILQCVETMPDGYPWMVSEVIAARPIQTPQVTTAGQGGQKKMQ</sequence>
<reference evidence="2" key="1">
    <citation type="submission" date="2021-01" db="EMBL/GenBank/DDBJ databases">
        <authorList>
            <person name="Corre E."/>
            <person name="Pelletier E."/>
            <person name="Niang G."/>
            <person name="Scheremetjew M."/>
            <person name="Finn R."/>
            <person name="Kale V."/>
            <person name="Holt S."/>
            <person name="Cochrane G."/>
            <person name="Meng A."/>
            <person name="Brown T."/>
            <person name="Cohen L."/>
        </authorList>
    </citation>
    <scope>NUCLEOTIDE SEQUENCE</scope>
    <source>
        <strain evidence="2">CCMP3328</strain>
    </source>
</reference>
<dbReference type="AlphaFoldDB" id="A0A7R9WM31"/>
<evidence type="ECO:0008006" key="3">
    <source>
        <dbReference type="Google" id="ProtNLM"/>
    </source>
</evidence>
<dbReference type="InterPro" id="IPR029063">
    <property type="entry name" value="SAM-dependent_MTases_sf"/>
</dbReference>
<organism evidence="2">
    <name type="scientific">Craspedostauros australis</name>
    <dbReference type="NCBI Taxonomy" id="1486917"/>
    <lineage>
        <taxon>Eukaryota</taxon>
        <taxon>Sar</taxon>
        <taxon>Stramenopiles</taxon>
        <taxon>Ochrophyta</taxon>
        <taxon>Bacillariophyta</taxon>
        <taxon>Bacillariophyceae</taxon>
        <taxon>Bacillariophycidae</taxon>
        <taxon>Naviculales</taxon>
        <taxon>Naviculaceae</taxon>
        <taxon>Craspedostauros</taxon>
    </lineage>
</organism>
<evidence type="ECO:0000256" key="1">
    <source>
        <dbReference type="SAM" id="MobiDB-lite"/>
    </source>
</evidence>
<proteinExistence type="predicted"/>
<feature type="compositionally biased region" description="Low complexity" evidence="1">
    <location>
        <begin position="61"/>
        <end position="80"/>
    </location>
</feature>
<accession>A0A7R9WM31</accession>
<dbReference type="Gene3D" id="3.40.50.150">
    <property type="entry name" value="Vaccinia Virus protein VP39"/>
    <property type="match status" value="1"/>
</dbReference>
<dbReference type="EMBL" id="HBEF01001775">
    <property type="protein sequence ID" value="CAD8329034.1"/>
    <property type="molecule type" value="Transcribed_RNA"/>
</dbReference>
<feature type="region of interest" description="Disordered" evidence="1">
    <location>
        <begin position="61"/>
        <end position="87"/>
    </location>
</feature>
<gene>
    <name evidence="2" type="ORF">CAUS1442_LOCUS1132</name>
</gene>
<dbReference type="SUPFAM" id="SSF53335">
    <property type="entry name" value="S-adenosyl-L-methionine-dependent methyltransferases"/>
    <property type="match status" value="1"/>
</dbReference>
<name>A0A7R9WM31_9STRA</name>
<evidence type="ECO:0000313" key="2">
    <source>
        <dbReference type="EMBL" id="CAD8329034.1"/>
    </source>
</evidence>
<protein>
    <recommendedName>
        <fullName evidence="3">Methyltransferase domain-containing protein</fullName>
    </recommendedName>
</protein>
<feature type="region of interest" description="Disordered" evidence="1">
    <location>
        <begin position="1"/>
        <end position="25"/>
    </location>
</feature>